<evidence type="ECO:0000256" key="6">
    <source>
        <dbReference type="ARBA" id="ARBA00022989"/>
    </source>
</evidence>
<dbReference type="SUPFAM" id="SSF52540">
    <property type="entry name" value="P-loop containing nucleoside triphosphate hydrolases"/>
    <property type="match status" value="1"/>
</dbReference>
<dbReference type="PANTHER" id="PTHR24221">
    <property type="entry name" value="ATP-BINDING CASSETTE SUB-FAMILY B"/>
    <property type="match status" value="1"/>
</dbReference>
<keyword evidence="2" id="KW-1003">Cell membrane</keyword>
<dbReference type="InterPro" id="IPR017871">
    <property type="entry name" value="ABC_transporter-like_CS"/>
</dbReference>
<dbReference type="EMBL" id="JBHTJW010000002">
    <property type="protein sequence ID" value="MFD0930305.1"/>
    <property type="molecule type" value="Genomic_DNA"/>
</dbReference>
<dbReference type="GO" id="GO:0005524">
    <property type="term" value="F:ATP binding"/>
    <property type="evidence" value="ECO:0007669"/>
    <property type="project" value="UniProtKB-KW"/>
</dbReference>
<dbReference type="PANTHER" id="PTHR24221:SF233">
    <property type="entry name" value="ATP-BINDING_PERMEASE FUSION ABC TRANSPORTER-RELATED"/>
    <property type="match status" value="1"/>
</dbReference>
<feature type="transmembrane region" description="Helical" evidence="8">
    <location>
        <begin position="20"/>
        <end position="44"/>
    </location>
</feature>
<evidence type="ECO:0000256" key="4">
    <source>
        <dbReference type="ARBA" id="ARBA00022741"/>
    </source>
</evidence>
<dbReference type="Pfam" id="PF00005">
    <property type="entry name" value="ABC_tran"/>
    <property type="match status" value="1"/>
</dbReference>
<protein>
    <submittedName>
        <fullName evidence="11">ABC transporter ATP-binding protein</fullName>
    </submittedName>
</protein>
<feature type="transmembrane region" description="Helical" evidence="8">
    <location>
        <begin position="67"/>
        <end position="94"/>
    </location>
</feature>
<keyword evidence="12" id="KW-1185">Reference proteome</keyword>
<dbReference type="PROSITE" id="PS50929">
    <property type="entry name" value="ABC_TM1F"/>
    <property type="match status" value="1"/>
</dbReference>
<evidence type="ECO:0000256" key="8">
    <source>
        <dbReference type="SAM" id="Phobius"/>
    </source>
</evidence>
<keyword evidence="4" id="KW-0547">Nucleotide-binding</keyword>
<dbReference type="SMART" id="SM00382">
    <property type="entry name" value="AAA"/>
    <property type="match status" value="1"/>
</dbReference>
<evidence type="ECO:0000256" key="2">
    <source>
        <dbReference type="ARBA" id="ARBA00022475"/>
    </source>
</evidence>
<dbReference type="InterPro" id="IPR003593">
    <property type="entry name" value="AAA+_ATPase"/>
</dbReference>
<dbReference type="Gene3D" id="1.20.1560.10">
    <property type="entry name" value="ABC transporter type 1, transmembrane domain"/>
    <property type="match status" value="1"/>
</dbReference>
<keyword evidence="3 8" id="KW-0812">Transmembrane</keyword>
<dbReference type="Gene3D" id="3.40.50.300">
    <property type="entry name" value="P-loop containing nucleotide triphosphate hydrolases"/>
    <property type="match status" value="1"/>
</dbReference>
<keyword evidence="7 8" id="KW-0472">Membrane</keyword>
<dbReference type="CDD" id="cd07346">
    <property type="entry name" value="ABC_6TM_exporters"/>
    <property type="match status" value="1"/>
</dbReference>
<dbReference type="PROSITE" id="PS00211">
    <property type="entry name" value="ABC_TRANSPORTER_1"/>
    <property type="match status" value="1"/>
</dbReference>
<comment type="subcellular location">
    <subcellularLocation>
        <location evidence="1">Cell membrane</location>
        <topology evidence="1">Multi-pass membrane protein</topology>
    </subcellularLocation>
</comment>
<evidence type="ECO:0000313" key="11">
    <source>
        <dbReference type="EMBL" id="MFD0930305.1"/>
    </source>
</evidence>
<gene>
    <name evidence="11" type="ORF">ACFQ1T_11010</name>
</gene>
<evidence type="ECO:0000259" key="9">
    <source>
        <dbReference type="PROSITE" id="PS50893"/>
    </source>
</evidence>
<feature type="transmembrane region" description="Helical" evidence="8">
    <location>
        <begin position="178"/>
        <end position="196"/>
    </location>
</feature>
<dbReference type="Proteomes" id="UP001597106">
    <property type="component" value="Unassembled WGS sequence"/>
</dbReference>
<sequence>MTLSLQDLWQQLRQQDRRLWLGQCLAFCGAMVAVPIPLLMPLLVDEVLLHQPGKLTKLMTALLPAEWLGPIAIIVVVTVFTISLRLSSVLLGVATTRIFVGLSKQVTLGVRQMLLDKLGRIRMQVYESLGAGQVTARLLTDIETLDKFLGETIAKVLVAVLSVIGVAVVLLWMHWQLALIILFLNPFVIALTMVLGKKVKAWKQRENGAFEVLSQSVNETLEVMQQLRASNSDRRFLDKAKQAAEAVRAAATASGWKSDALARLSFGVFLFGFEIFRAVAMLMVVFSNLSVGQMIAVFGYLWFMMGPVQELLSVQVSYYAAKAALGRINQVLAADEEPHYSATVQALDAHSPAAIRLQNVTFAYGEGDPILADVTLDIAPGEQVALVGVSGAGKSTLVQLLLGLYAPTQGQILFNGQPIEQLGYAQVRAHLGVVLQQPMLFNDSVRQNLSLETAYSDDALWQALEIAQLAQFVRDLPQGLASQLGRSGVRLSGGQRQRLAIARMMLKQPQIVILDEATSMLDTHTEALLHQAMRTFLRGRTTIIIAHRLSAVKEADRVLVFDGGRIIEEGQHETLVQQAGSVYQRLYGQQAS</sequence>
<reference evidence="12" key="1">
    <citation type="journal article" date="2019" name="Int. J. Syst. Evol. Microbiol.">
        <title>The Global Catalogue of Microorganisms (GCM) 10K type strain sequencing project: providing services to taxonomists for standard genome sequencing and annotation.</title>
        <authorList>
            <consortium name="The Broad Institute Genomics Platform"/>
            <consortium name="The Broad Institute Genome Sequencing Center for Infectious Disease"/>
            <person name="Wu L."/>
            <person name="Ma J."/>
        </authorList>
    </citation>
    <scope>NUCLEOTIDE SEQUENCE [LARGE SCALE GENOMIC DNA]</scope>
    <source>
        <strain evidence="12">CCUG 59685</strain>
    </source>
</reference>
<dbReference type="InterPro" id="IPR036640">
    <property type="entry name" value="ABC1_TM_sf"/>
</dbReference>
<name>A0ABW3GME2_9PROT</name>
<feature type="transmembrane region" description="Helical" evidence="8">
    <location>
        <begin position="153"/>
        <end position="172"/>
    </location>
</feature>
<dbReference type="PROSITE" id="PS50893">
    <property type="entry name" value="ABC_TRANSPORTER_2"/>
    <property type="match status" value="1"/>
</dbReference>
<dbReference type="InterPro" id="IPR027417">
    <property type="entry name" value="P-loop_NTPase"/>
</dbReference>
<keyword evidence="5 11" id="KW-0067">ATP-binding</keyword>
<dbReference type="InterPro" id="IPR003439">
    <property type="entry name" value="ABC_transporter-like_ATP-bd"/>
</dbReference>
<dbReference type="InterPro" id="IPR039421">
    <property type="entry name" value="Type_1_exporter"/>
</dbReference>
<evidence type="ECO:0000256" key="5">
    <source>
        <dbReference type="ARBA" id="ARBA00022840"/>
    </source>
</evidence>
<evidence type="ECO:0000256" key="1">
    <source>
        <dbReference type="ARBA" id="ARBA00004651"/>
    </source>
</evidence>
<dbReference type="InterPro" id="IPR011527">
    <property type="entry name" value="ABC1_TM_dom"/>
</dbReference>
<accession>A0ABW3GME2</accession>
<dbReference type="SUPFAM" id="SSF90123">
    <property type="entry name" value="ABC transporter transmembrane region"/>
    <property type="match status" value="1"/>
</dbReference>
<evidence type="ECO:0000256" key="7">
    <source>
        <dbReference type="ARBA" id="ARBA00023136"/>
    </source>
</evidence>
<feature type="domain" description="ABC transmembrane type-1" evidence="10">
    <location>
        <begin position="24"/>
        <end position="320"/>
    </location>
</feature>
<organism evidence="11 12">
    <name type="scientific">Methylophilus glucosoxydans</name>
    <dbReference type="NCBI Taxonomy" id="752553"/>
    <lineage>
        <taxon>Bacteria</taxon>
        <taxon>Pseudomonadati</taxon>
        <taxon>Pseudomonadota</taxon>
        <taxon>Betaproteobacteria</taxon>
        <taxon>Nitrosomonadales</taxon>
        <taxon>Methylophilaceae</taxon>
        <taxon>Methylophilus</taxon>
    </lineage>
</organism>
<evidence type="ECO:0000256" key="3">
    <source>
        <dbReference type="ARBA" id="ARBA00022692"/>
    </source>
</evidence>
<evidence type="ECO:0000259" key="10">
    <source>
        <dbReference type="PROSITE" id="PS50929"/>
    </source>
</evidence>
<dbReference type="RefSeq" id="WP_379076541.1">
    <property type="nucleotide sequence ID" value="NZ_JBHTJW010000002.1"/>
</dbReference>
<feature type="domain" description="ABC transporter" evidence="9">
    <location>
        <begin position="355"/>
        <end position="588"/>
    </location>
</feature>
<evidence type="ECO:0000313" key="12">
    <source>
        <dbReference type="Proteomes" id="UP001597106"/>
    </source>
</evidence>
<dbReference type="Pfam" id="PF00664">
    <property type="entry name" value="ABC_membrane"/>
    <property type="match status" value="1"/>
</dbReference>
<proteinExistence type="predicted"/>
<keyword evidence="6 8" id="KW-1133">Transmembrane helix</keyword>
<feature type="transmembrane region" description="Helical" evidence="8">
    <location>
        <begin position="279"/>
        <end position="303"/>
    </location>
</feature>
<comment type="caution">
    <text evidence="11">The sequence shown here is derived from an EMBL/GenBank/DDBJ whole genome shotgun (WGS) entry which is preliminary data.</text>
</comment>